<dbReference type="Proteomes" id="UP000186058">
    <property type="component" value="Unassembled WGS sequence"/>
</dbReference>
<comment type="caution">
    <text evidence="2">The sequence shown here is derived from an EMBL/GenBank/DDBJ whole genome shotgun (WGS) entry which is preliminary data.</text>
</comment>
<organism evidence="2 3">
    <name type="scientific">Paenibacillus helianthi</name>
    <dbReference type="NCBI Taxonomy" id="1349432"/>
    <lineage>
        <taxon>Bacteria</taxon>
        <taxon>Bacillati</taxon>
        <taxon>Bacillota</taxon>
        <taxon>Bacilli</taxon>
        <taxon>Bacillales</taxon>
        <taxon>Paenibacillaceae</taxon>
        <taxon>Paenibacillus</taxon>
    </lineage>
</organism>
<evidence type="ECO:0000256" key="1">
    <source>
        <dbReference type="SAM" id="MobiDB-lite"/>
    </source>
</evidence>
<name>A0ABX3END9_9BACL</name>
<gene>
    <name evidence="2" type="ORF">A3844_17205</name>
</gene>
<evidence type="ECO:0000313" key="3">
    <source>
        <dbReference type="Proteomes" id="UP000186058"/>
    </source>
</evidence>
<reference evidence="2 3" key="1">
    <citation type="submission" date="2016-03" db="EMBL/GenBank/DDBJ databases">
        <authorList>
            <person name="Sant'Anna F.H."/>
            <person name="Ambrosini A."/>
            <person name="Souza R."/>
            <person name="Bach E."/>
            <person name="Fernandes G."/>
            <person name="Balsanelli E."/>
            <person name="Baura V.A."/>
            <person name="Souza E.M."/>
            <person name="Passaglia L."/>
        </authorList>
    </citation>
    <scope>NUCLEOTIDE SEQUENCE [LARGE SCALE GENOMIC DNA]</scope>
    <source>
        <strain evidence="2 3">P26E</strain>
    </source>
</reference>
<proteinExistence type="predicted"/>
<protein>
    <submittedName>
        <fullName evidence="2">Uncharacterized protein</fullName>
    </submittedName>
</protein>
<sequence length="88" mass="9771">MIPPEGYGEANASQNNSQNKLREWPSITNSCDVSCLRDNFPNFTHTALPIINLSQGSGQPLRRDGIGGCRYKRQVQFGLEGRGIVEYT</sequence>
<keyword evidence="3" id="KW-1185">Reference proteome</keyword>
<accession>A0ABX3END9</accession>
<evidence type="ECO:0000313" key="2">
    <source>
        <dbReference type="EMBL" id="OKP85200.1"/>
    </source>
</evidence>
<feature type="region of interest" description="Disordered" evidence="1">
    <location>
        <begin position="1"/>
        <end position="23"/>
    </location>
</feature>
<dbReference type="EMBL" id="LVWI01000047">
    <property type="protein sequence ID" value="OKP85200.1"/>
    <property type="molecule type" value="Genomic_DNA"/>
</dbReference>